<dbReference type="PANTHER" id="PTHR43652">
    <property type="entry name" value="BASIC AMINO ACID ANTIPORTER YFCC-RELATED"/>
    <property type="match status" value="1"/>
</dbReference>
<dbReference type="PANTHER" id="PTHR43652:SF2">
    <property type="entry name" value="BASIC AMINO ACID ANTIPORTER YFCC-RELATED"/>
    <property type="match status" value="1"/>
</dbReference>
<sequence>MKKSNENELEDNHPKKRRFAMPDAFIIIFGIAFLSAIATYIVPAGSYEREEVGGITQAIPDSFSFTESNPTSLLDLFLAIQQGMIESGNIIFLIFMIGGAVAVLDASGAIDAGINALVRKTKGNTMLLIASVTTIFGIICTVGVASNAVIAFIPLGIGLAKALKLDAIAGVAIVYLGFYAGNTAGVLEPTILGVAQTIAELPLFSGLLLRLAVFIVLMAVTILYIVRYINKISKDPSLSLMGNTPFTISSDEDDARQANQSFTKKHVAVIFVFLIFIGIFLFGALRLGWSVNELSAIFIMMAIVVAAVDRITPNEFIRRFMNGAKAITYGALVVGIARAVIVVMQEGNIMDTIVYAALTPLESMGVGFGAMALYAFNLLFNLLVTSGTGQASIVMPLMVPLVDMLDITRQTGVLAMKLGDGITNIITPTSGVLMAVLAVGGVSWTRWFRFIYPLVLIWVGVGAIFMLLAVMIDYGPF</sequence>
<gene>
    <name evidence="7" type="ORF">GCM10022378_09940</name>
</gene>
<dbReference type="InterPro" id="IPR018385">
    <property type="entry name" value="C4_dicarb_anaerob_car-like"/>
</dbReference>
<feature type="transmembrane region" description="Helical" evidence="6">
    <location>
        <begin position="266"/>
        <end position="288"/>
    </location>
</feature>
<evidence type="ECO:0000256" key="6">
    <source>
        <dbReference type="SAM" id="Phobius"/>
    </source>
</evidence>
<keyword evidence="2" id="KW-1003">Cell membrane</keyword>
<dbReference type="Proteomes" id="UP001500920">
    <property type="component" value="Unassembled WGS sequence"/>
</dbReference>
<comment type="caution">
    <text evidence="7">The sequence shown here is derived from an EMBL/GenBank/DDBJ whole genome shotgun (WGS) entry which is preliminary data.</text>
</comment>
<dbReference type="Pfam" id="PF03606">
    <property type="entry name" value="DcuC"/>
    <property type="match status" value="1"/>
</dbReference>
<dbReference type="InterPro" id="IPR051679">
    <property type="entry name" value="DASS-Related_Transporters"/>
</dbReference>
<feature type="transmembrane region" description="Helical" evidence="6">
    <location>
        <begin position="20"/>
        <end position="42"/>
    </location>
</feature>
<name>A0ABP7ENV7_9STAP</name>
<feature type="transmembrane region" description="Helical" evidence="6">
    <location>
        <begin position="126"/>
        <end position="155"/>
    </location>
</feature>
<dbReference type="RefSeq" id="WP_344702008.1">
    <property type="nucleotide sequence ID" value="NZ_BAABCK010000019.1"/>
</dbReference>
<feature type="transmembrane region" description="Helical" evidence="6">
    <location>
        <begin position="425"/>
        <end position="444"/>
    </location>
</feature>
<keyword evidence="3 6" id="KW-0812">Transmembrane</keyword>
<accession>A0ABP7ENV7</accession>
<protein>
    <submittedName>
        <fullName evidence="7">YfcC family protein</fullName>
    </submittedName>
</protein>
<proteinExistence type="predicted"/>
<evidence type="ECO:0000313" key="7">
    <source>
        <dbReference type="EMBL" id="GAA3721829.1"/>
    </source>
</evidence>
<feature type="transmembrane region" description="Helical" evidence="6">
    <location>
        <begin position="207"/>
        <end position="226"/>
    </location>
</feature>
<keyword evidence="5 6" id="KW-0472">Membrane</keyword>
<keyword evidence="4 6" id="KW-1133">Transmembrane helix</keyword>
<dbReference type="EMBL" id="BAABCK010000019">
    <property type="protein sequence ID" value="GAA3721829.1"/>
    <property type="molecule type" value="Genomic_DNA"/>
</dbReference>
<evidence type="ECO:0000256" key="4">
    <source>
        <dbReference type="ARBA" id="ARBA00022989"/>
    </source>
</evidence>
<feature type="transmembrane region" description="Helical" evidence="6">
    <location>
        <begin position="294"/>
        <end position="312"/>
    </location>
</feature>
<evidence type="ECO:0000313" key="8">
    <source>
        <dbReference type="Proteomes" id="UP001500920"/>
    </source>
</evidence>
<evidence type="ECO:0000256" key="2">
    <source>
        <dbReference type="ARBA" id="ARBA00022475"/>
    </source>
</evidence>
<feature type="transmembrane region" description="Helical" evidence="6">
    <location>
        <begin position="450"/>
        <end position="472"/>
    </location>
</feature>
<feature type="transmembrane region" description="Helical" evidence="6">
    <location>
        <begin position="90"/>
        <end position="114"/>
    </location>
</feature>
<evidence type="ECO:0000256" key="1">
    <source>
        <dbReference type="ARBA" id="ARBA00004651"/>
    </source>
</evidence>
<evidence type="ECO:0000256" key="5">
    <source>
        <dbReference type="ARBA" id="ARBA00023136"/>
    </source>
</evidence>
<feature type="transmembrane region" description="Helical" evidence="6">
    <location>
        <begin position="324"/>
        <end position="344"/>
    </location>
</feature>
<reference evidence="8" key="1">
    <citation type="journal article" date="2019" name="Int. J. Syst. Evol. Microbiol.">
        <title>The Global Catalogue of Microorganisms (GCM) 10K type strain sequencing project: providing services to taxonomists for standard genome sequencing and annotation.</title>
        <authorList>
            <consortium name="The Broad Institute Genomics Platform"/>
            <consortium name="The Broad Institute Genome Sequencing Center for Infectious Disease"/>
            <person name="Wu L."/>
            <person name="Ma J."/>
        </authorList>
    </citation>
    <scope>NUCLEOTIDE SEQUENCE [LARGE SCALE GENOMIC DNA]</scope>
    <source>
        <strain evidence="8">JCM 16981</strain>
    </source>
</reference>
<evidence type="ECO:0000256" key="3">
    <source>
        <dbReference type="ARBA" id="ARBA00022692"/>
    </source>
</evidence>
<feature type="transmembrane region" description="Helical" evidence="6">
    <location>
        <begin position="167"/>
        <end position="187"/>
    </location>
</feature>
<comment type="subcellular location">
    <subcellularLocation>
        <location evidence="1">Cell membrane</location>
        <topology evidence="1">Multi-pass membrane protein</topology>
    </subcellularLocation>
</comment>
<keyword evidence="8" id="KW-1185">Reference proteome</keyword>
<organism evidence="7 8">
    <name type="scientific">Salinicoccus jeotgali</name>
    <dbReference type="NCBI Taxonomy" id="381634"/>
    <lineage>
        <taxon>Bacteria</taxon>
        <taxon>Bacillati</taxon>
        <taxon>Bacillota</taxon>
        <taxon>Bacilli</taxon>
        <taxon>Bacillales</taxon>
        <taxon>Staphylococcaceae</taxon>
        <taxon>Salinicoccus</taxon>
    </lineage>
</organism>